<dbReference type="OrthoDB" id="7608935at2759"/>
<dbReference type="Proteomes" id="UP000244722">
    <property type="component" value="Unassembled WGS sequence"/>
</dbReference>
<proteinExistence type="predicted"/>
<feature type="compositionally biased region" description="Acidic residues" evidence="1">
    <location>
        <begin position="335"/>
        <end position="354"/>
    </location>
</feature>
<feature type="compositionally biased region" description="Low complexity" evidence="1">
    <location>
        <begin position="186"/>
        <end position="206"/>
    </location>
</feature>
<feature type="compositionally biased region" description="Basic and acidic residues" evidence="1">
    <location>
        <begin position="399"/>
        <end position="410"/>
    </location>
</feature>
<feature type="region of interest" description="Disordered" evidence="1">
    <location>
        <begin position="376"/>
        <end position="410"/>
    </location>
</feature>
<feature type="compositionally biased region" description="Acidic residues" evidence="1">
    <location>
        <begin position="49"/>
        <end position="65"/>
    </location>
</feature>
<dbReference type="AlphaFoldDB" id="A0A2T7A636"/>
<feature type="region of interest" description="Disordered" evidence="1">
    <location>
        <begin position="637"/>
        <end position="816"/>
    </location>
</feature>
<sequence length="816" mass="89842">MERNYTTAVRAINADSRKRHRLQPQVVIPCPPRKPDGDSEDFISLNFESENEDEKDDSDEDDYDKEDNGGSPPSEDLKTTHTSMSGEDKENESEDGISEKTRSKKRRKDRPDRKDSAVGEREVGEEAMKAVAVARSEELVAALQSIHKTIPAVTIEIKSSPSSSSGGAYRHEADEDKDSVTRKAQQRQQEQQELKSAAAPFSSFSAITATGPPSLPSSARTRAAGTNTSEISSPGPRSQPVAIKTTAEILQGGKDLPPKAQRKLAKSLRRRERRRVERTSRKAALEQKKAPIGHPRGDSFGSVSSDVNEVEEFEDEGLEINLAQEEGGHIRVKEEEEDDEEKGEGEEGEEEEENYISLSITKAPVLATSERSILPLSSSSLSSSSSPSPAPAPYNKNNNSDRQDKLRQSPIPIDHKTVMFQLRYHSTSTPPPFIHEESRSLFASTNGITTASFRVDTKRFEELEGADKGVTMETIVCDICLCVGHPKWTCRLLKCEHCGAWDKHFSNACPELPTGEIPLKDYNWRKLPRTAPSSSSPTTATVALRPIKANCYNCSGTEHFGDDCPFLPPLSHPGIFSLSGVNEGDYASQEWLCEKQDLLAELEGKKKKPVYGRAVRPGDYNASEEFEPFREYRALEREKDRSRRKDTDGRGEMMMGRRRPGERSPPPRPPRHRGEYSEFDRYRDRNGDRERDRDRERSNRRSRSPPVRRATDTYHPSSSTSGPSTRYGDRGGGEYSRPPPPPPSIPPPPPPPPPPPSTKARHPIPSRPPATQNQARRGGAGRGGNSAGIGRGGGGGGRGSSSSSSGKRGGGGRGPK</sequence>
<feature type="region of interest" description="Disordered" evidence="1">
    <location>
        <begin position="148"/>
        <end position="356"/>
    </location>
</feature>
<accession>A0A2T7A636</accession>
<feature type="compositionally biased region" description="Acidic residues" evidence="1">
    <location>
        <begin position="308"/>
        <end position="318"/>
    </location>
</feature>
<reference evidence="2 3" key="1">
    <citation type="submission" date="2017-04" db="EMBL/GenBank/DDBJ databases">
        <title>Draft genome sequence of Tuber borchii Vittad., a whitish edible truffle.</title>
        <authorList>
            <consortium name="DOE Joint Genome Institute"/>
            <person name="Murat C."/>
            <person name="Kuo A."/>
            <person name="Barry K.W."/>
            <person name="Clum A."/>
            <person name="Dockter R.B."/>
            <person name="Fauchery L."/>
            <person name="Iotti M."/>
            <person name="Kohler A."/>
            <person name="Labutti K."/>
            <person name="Lindquist E.A."/>
            <person name="Lipzen A."/>
            <person name="Ohm R.A."/>
            <person name="Wang M."/>
            <person name="Grigoriev I.V."/>
            <person name="Zambonelli A."/>
            <person name="Martin F.M."/>
        </authorList>
    </citation>
    <scope>NUCLEOTIDE SEQUENCE [LARGE SCALE GENOMIC DNA]</scope>
    <source>
        <strain evidence="2 3">Tbo3840</strain>
    </source>
</reference>
<feature type="compositionally biased region" description="Basic and acidic residues" evidence="1">
    <location>
        <begin position="169"/>
        <end position="181"/>
    </location>
</feature>
<feature type="compositionally biased region" description="Low complexity" evidence="1">
    <location>
        <begin position="376"/>
        <end position="387"/>
    </location>
</feature>
<dbReference type="PANTHER" id="PTHR48125">
    <property type="entry name" value="LP07818P1"/>
    <property type="match status" value="1"/>
</dbReference>
<gene>
    <name evidence="2" type="ORF">B9Z19DRAFT_1189809</name>
</gene>
<dbReference type="EMBL" id="NESQ01000016">
    <property type="protein sequence ID" value="PUU83194.1"/>
    <property type="molecule type" value="Genomic_DNA"/>
</dbReference>
<dbReference type="STRING" id="42251.A0A2T7A636"/>
<feature type="compositionally biased region" description="Polar residues" evidence="1">
    <location>
        <begin position="216"/>
        <end position="236"/>
    </location>
</feature>
<feature type="compositionally biased region" description="Basic and acidic residues" evidence="1">
    <location>
        <begin position="109"/>
        <end position="128"/>
    </location>
</feature>
<feature type="compositionally biased region" description="Pro residues" evidence="1">
    <location>
        <begin position="737"/>
        <end position="757"/>
    </location>
</feature>
<feature type="compositionally biased region" description="Basic residues" evidence="1">
    <location>
        <begin position="260"/>
        <end position="273"/>
    </location>
</feature>
<protein>
    <recommendedName>
        <fullName evidence="4">CCHC-type domain-containing protein</fullName>
    </recommendedName>
</protein>
<dbReference type="Gene3D" id="4.10.60.10">
    <property type="entry name" value="Zinc finger, CCHC-type"/>
    <property type="match status" value="1"/>
</dbReference>
<evidence type="ECO:0000256" key="1">
    <source>
        <dbReference type="SAM" id="MobiDB-lite"/>
    </source>
</evidence>
<feature type="region of interest" description="Disordered" evidence="1">
    <location>
        <begin position="1"/>
        <end position="128"/>
    </location>
</feature>
<evidence type="ECO:0008006" key="4">
    <source>
        <dbReference type="Google" id="ProtNLM"/>
    </source>
</evidence>
<feature type="compositionally biased region" description="Gly residues" evidence="1">
    <location>
        <begin position="778"/>
        <end position="799"/>
    </location>
</feature>
<comment type="caution">
    <text evidence="2">The sequence shown here is derived from an EMBL/GenBank/DDBJ whole genome shotgun (WGS) entry which is preliminary data.</text>
</comment>
<feature type="compositionally biased region" description="Basic and acidic residues" evidence="1">
    <location>
        <begin position="274"/>
        <end position="289"/>
    </location>
</feature>
<feature type="compositionally biased region" description="Gly residues" evidence="1">
    <location>
        <begin position="807"/>
        <end position="816"/>
    </location>
</feature>
<feature type="compositionally biased region" description="Polar residues" evidence="1">
    <location>
        <begin position="714"/>
        <end position="724"/>
    </location>
</feature>
<name>A0A2T7A636_TUBBO</name>
<keyword evidence="3" id="KW-1185">Reference proteome</keyword>
<evidence type="ECO:0000313" key="2">
    <source>
        <dbReference type="EMBL" id="PUU83194.1"/>
    </source>
</evidence>
<organism evidence="2 3">
    <name type="scientific">Tuber borchii</name>
    <name type="common">White truffle</name>
    <dbReference type="NCBI Taxonomy" id="42251"/>
    <lineage>
        <taxon>Eukaryota</taxon>
        <taxon>Fungi</taxon>
        <taxon>Dikarya</taxon>
        <taxon>Ascomycota</taxon>
        <taxon>Pezizomycotina</taxon>
        <taxon>Pezizomycetes</taxon>
        <taxon>Pezizales</taxon>
        <taxon>Tuberaceae</taxon>
        <taxon>Tuber</taxon>
    </lineage>
</organism>
<feature type="compositionally biased region" description="Basic and acidic residues" evidence="1">
    <location>
        <begin position="637"/>
        <end position="651"/>
    </location>
</feature>
<evidence type="ECO:0000313" key="3">
    <source>
        <dbReference type="Proteomes" id="UP000244722"/>
    </source>
</evidence>
<dbReference type="CDD" id="cd16448">
    <property type="entry name" value="RING-H2"/>
    <property type="match status" value="1"/>
</dbReference>
<feature type="compositionally biased region" description="Basic and acidic residues" evidence="1">
    <location>
        <begin position="672"/>
        <end position="699"/>
    </location>
</feature>
<dbReference type="PANTHER" id="PTHR48125:SF10">
    <property type="entry name" value="OS12G0136300 PROTEIN"/>
    <property type="match status" value="1"/>
</dbReference>